<dbReference type="eggNOG" id="COG0610">
    <property type="taxonomic scope" value="Bacteria"/>
</dbReference>
<evidence type="ECO:0000313" key="3">
    <source>
        <dbReference type="Proteomes" id="UP000030153"/>
    </source>
</evidence>
<proteinExistence type="predicted"/>
<dbReference type="Proteomes" id="UP000030153">
    <property type="component" value="Unassembled WGS sequence"/>
</dbReference>
<comment type="caution">
    <text evidence="2">The sequence shown here is derived from an EMBL/GenBank/DDBJ whole genome shotgun (WGS) entry which is preliminary data.</text>
</comment>
<feature type="domain" description="Putative endonuclease Z1" evidence="1">
    <location>
        <begin position="302"/>
        <end position="517"/>
    </location>
</feature>
<sequence length="731" mass="84934">MSVSLDQSIRLDGQFYQTLKKEKEYKWETTQCIENTVKNLVKERTSSNRPGMLLGKVQSGKTRTFLGIMGLAYDNGYDLVIILTKGTNALARQTYVRVQQEFASPIQDDQMRVFDIMSLPDNLRKWERRQKLALIVKKETKNMDRLKQTLFENYPDLSSKRILFIDDEADFASVAYQKNTEANIQEMRVISGKIDELREVLTSTSYLQVTATPYSLYLQPEERRIHENKVFQPVRPAFTELVPVHDQYVGGEMYFEKSKDDDHLASYLFHEVDDRELEVMKKLDRRRIKLNELLYQKNINNIREAFVNFIVGSSIRRWQQRKSGLRMEKYSFMIHTERGKMAHAWQEELLNRMDAQLKESAQNDDPIFRDLIEASYKDLICSVSKGEGPNPSFQEIFYEVRKAVLEEHVVSSVVNSEKDVNELLDHTGQLQLRAPMNVFIGGQILDRGITIGNLIGFFYGRNPKSFQQDTVLQHSRMYGARPIEDVAVTRFYTTRSIYDVMERIHEFDTELRESFERGGHEQGVVFIQKDSMEEIIPCSPNKILLSNIRMMKPHKRMLPIGFQTGYKTNIQKTVNHVTKQLEKWRVSAVKHKGEAFLIPVEAASEILDHIHQTIEMEHGYEWNLEDYQSMLHYLSNEHESTEKGYVWIVMRQGRQIKRLDQNGRFESSPDTPGNGQGELAVARNVATHVPALILLHQQGKKEQGWRGAPFWWPVLVAPKETKTAVYASKTV</sequence>
<protein>
    <recommendedName>
        <fullName evidence="1">Putative endonuclease Z1 domain-containing protein</fullName>
    </recommendedName>
</protein>
<reference evidence="2 3" key="1">
    <citation type="submission" date="2013-08" db="EMBL/GenBank/DDBJ databases">
        <title>Genome of Pontibacillus chungwhensis.</title>
        <authorList>
            <person name="Wang Q."/>
            <person name="Wang G."/>
        </authorList>
    </citation>
    <scope>NUCLEOTIDE SEQUENCE [LARGE SCALE GENOMIC DNA]</scope>
    <source>
        <strain evidence="2 3">BH030062</strain>
    </source>
</reference>
<dbReference type="EMBL" id="AVBG01000002">
    <property type="protein sequence ID" value="KGP92625.1"/>
    <property type="molecule type" value="Genomic_DNA"/>
</dbReference>
<organism evidence="2 3">
    <name type="scientific">Pontibacillus chungwhensis BH030062</name>
    <dbReference type="NCBI Taxonomy" id="1385513"/>
    <lineage>
        <taxon>Bacteria</taxon>
        <taxon>Bacillati</taxon>
        <taxon>Bacillota</taxon>
        <taxon>Bacilli</taxon>
        <taxon>Bacillales</taxon>
        <taxon>Bacillaceae</taxon>
        <taxon>Pontibacillus</taxon>
    </lineage>
</organism>
<dbReference type="AlphaFoldDB" id="A0A0A2VG69"/>
<evidence type="ECO:0000313" key="2">
    <source>
        <dbReference type="EMBL" id="KGP92625.1"/>
    </source>
</evidence>
<dbReference type="OrthoDB" id="436461at2"/>
<gene>
    <name evidence="2" type="ORF">N780_14685</name>
</gene>
<dbReference type="Pfam" id="PF10593">
    <property type="entry name" value="Z1"/>
    <property type="match status" value="1"/>
</dbReference>
<dbReference type="InterPro" id="IPR018310">
    <property type="entry name" value="Put_endonuclease_Z1-dom"/>
</dbReference>
<name>A0A0A2VG69_9BACI</name>
<accession>A0A0A2VG69</accession>
<keyword evidence="3" id="KW-1185">Reference proteome</keyword>
<evidence type="ECO:0000259" key="1">
    <source>
        <dbReference type="Pfam" id="PF10593"/>
    </source>
</evidence>
<dbReference type="STRING" id="1385513.N780_14685"/>